<evidence type="ECO:0000259" key="1">
    <source>
        <dbReference type="Pfam" id="PF03190"/>
    </source>
</evidence>
<dbReference type="InterPro" id="IPR024705">
    <property type="entry name" value="Ssp411"/>
</dbReference>
<organism evidence="2 3">
    <name type="scientific">Candidatus Solincola sediminis</name>
    <dbReference type="NCBI Taxonomy" id="1797199"/>
    <lineage>
        <taxon>Bacteria</taxon>
        <taxon>Bacillati</taxon>
        <taxon>Actinomycetota</taxon>
        <taxon>Candidatus Geothermincolia</taxon>
        <taxon>Candidatus Geothermincolales</taxon>
        <taxon>Candidatus Geothermincolaceae</taxon>
        <taxon>Candidatus Solincola</taxon>
    </lineage>
</organism>
<proteinExistence type="predicted"/>
<dbReference type="STRING" id="1797197.A2Y75_01800"/>
<evidence type="ECO:0000313" key="2">
    <source>
        <dbReference type="EMBL" id="OFW59234.1"/>
    </source>
</evidence>
<protein>
    <recommendedName>
        <fullName evidence="1">Spermatogenesis-associated protein 20-like TRX domain-containing protein</fullName>
    </recommendedName>
</protein>
<dbReference type="PANTHER" id="PTHR42899">
    <property type="entry name" value="SPERMATOGENESIS-ASSOCIATED PROTEIN 20"/>
    <property type="match status" value="1"/>
</dbReference>
<dbReference type="Gene3D" id="3.40.30.10">
    <property type="entry name" value="Glutaredoxin"/>
    <property type="match status" value="1"/>
</dbReference>
<evidence type="ECO:0000313" key="3">
    <source>
        <dbReference type="Proteomes" id="UP000177876"/>
    </source>
</evidence>
<feature type="domain" description="Spermatogenesis-associated protein 20-like TRX" evidence="1">
    <location>
        <begin position="14"/>
        <end position="138"/>
    </location>
</feature>
<dbReference type="InterPro" id="IPR004879">
    <property type="entry name" value="Ssp411-like_TRX"/>
</dbReference>
<dbReference type="EMBL" id="MELK01000017">
    <property type="protein sequence ID" value="OFW59234.1"/>
    <property type="molecule type" value="Genomic_DNA"/>
</dbReference>
<comment type="caution">
    <text evidence="2">The sequence shown here is derived from an EMBL/GenBank/DDBJ whole genome shotgun (WGS) entry which is preliminary data.</text>
</comment>
<dbReference type="AlphaFoldDB" id="A0A1F2WQU9"/>
<gene>
    <name evidence="2" type="ORF">A2Y75_01800</name>
</gene>
<reference evidence="2 3" key="1">
    <citation type="journal article" date="2016" name="Nat. Commun.">
        <title>Thousands of microbial genomes shed light on interconnected biogeochemical processes in an aquifer system.</title>
        <authorList>
            <person name="Anantharaman K."/>
            <person name="Brown C.T."/>
            <person name="Hug L.A."/>
            <person name="Sharon I."/>
            <person name="Castelle C.J."/>
            <person name="Probst A.J."/>
            <person name="Thomas B.C."/>
            <person name="Singh A."/>
            <person name="Wilkins M.J."/>
            <person name="Karaoz U."/>
            <person name="Brodie E.L."/>
            <person name="Williams K.H."/>
            <person name="Hubbard S.S."/>
            <person name="Banfield J.F."/>
        </authorList>
    </citation>
    <scope>NUCLEOTIDE SEQUENCE [LARGE SCALE GENOMIC DNA]</scope>
</reference>
<dbReference type="PIRSF" id="PIRSF006402">
    <property type="entry name" value="UCP006402_thioredoxin"/>
    <property type="match status" value="1"/>
</dbReference>
<dbReference type="SUPFAM" id="SSF52833">
    <property type="entry name" value="Thioredoxin-like"/>
    <property type="match status" value="1"/>
</dbReference>
<dbReference type="InterPro" id="IPR008928">
    <property type="entry name" value="6-hairpin_glycosidase_sf"/>
</dbReference>
<sequence>MDDFRFSPRSNRAAEIRWQAWSEEAFAKASAEDKPILLSISAVWCHWCHEMDEASYSDQEVIDLVNERFVPIRVDSDRNPDINSRYNQGGWPSTVFLSPDAAVLAGTTYVPPAGMRSILVRVSNLWKEHKVTINVPEEDLLLTKVIEEGPEPDIVTDIGYAILRAWDRDYGGLGDAPKFPQAESIALALELYMDGYGEDFLSFARSTLEGMLRGGLMDEGEGGFFRYSTTRDWTLPHYEKMLSDNVALLSVLLRAYKTMGFPLLREAAIKTAEYIKKTLSDGQSRFYGSQDADEAYYNALPEERLRMKSPAVDKTVYTDWAAQAAIVFIQTGALLDNREYTDIGMRALDFLWSESFREAGGMAHYNIGLPKRFGLLDDQVSTALAFMQAYGLTGNKDYFEHAQELMRIIREDYWDETNGELLDTAAPSTLPGLKPDSAEPTSQARGAEAMLHFWVLTGDETWHEMAKRILTGWKTESQSYGILAAPLARAINFFVKGPLLIRLLSPSPKEAGDFLEVALLSPLPRLLPELKLDETGQARAEICDMQSCTLSTSDTKAMAEELNVRHELFEGVKRS</sequence>
<dbReference type="Proteomes" id="UP000177876">
    <property type="component" value="Unassembled WGS sequence"/>
</dbReference>
<dbReference type="PANTHER" id="PTHR42899:SF1">
    <property type="entry name" value="SPERMATOGENESIS-ASSOCIATED PROTEIN 20"/>
    <property type="match status" value="1"/>
</dbReference>
<name>A0A1F2WQU9_9ACTN</name>
<dbReference type="InterPro" id="IPR036249">
    <property type="entry name" value="Thioredoxin-like_sf"/>
</dbReference>
<dbReference type="SUPFAM" id="SSF48208">
    <property type="entry name" value="Six-hairpin glycosidases"/>
    <property type="match status" value="1"/>
</dbReference>
<accession>A0A1F2WQU9</accession>
<dbReference type="Pfam" id="PF03190">
    <property type="entry name" value="Thioredox_DsbH"/>
    <property type="match status" value="1"/>
</dbReference>
<dbReference type="GO" id="GO:0005975">
    <property type="term" value="P:carbohydrate metabolic process"/>
    <property type="evidence" value="ECO:0007669"/>
    <property type="project" value="InterPro"/>
</dbReference>
<dbReference type="Gene3D" id="1.50.10.20">
    <property type="match status" value="1"/>
</dbReference>